<gene>
    <name evidence="4" type="primary">LOC104731565</name>
</gene>
<dbReference type="CDD" id="cd22152">
    <property type="entry name" value="F-box_AtAFR-like"/>
    <property type="match status" value="1"/>
</dbReference>
<name>A0ABM1QRV6_CAMSA</name>
<organism evidence="3 4">
    <name type="scientific">Camelina sativa</name>
    <name type="common">False flax</name>
    <name type="synonym">Myagrum sativum</name>
    <dbReference type="NCBI Taxonomy" id="90675"/>
    <lineage>
        <taxon>Eukaryota</taxon>
        <taxon>Viridiplantae</taxon>
        <taxon>Streptophyta</taxon>
        <taxon>Embryophyta</taxon>
        <taxon>Tracheophyta</taxon>
        <taxon>Spermatophyta</taxon>
        <taxon>Magnoliopsida</taxon>
        <taxon>eudicotyledons</taxon>
        <taxon>Gunneridae</taxon>
        <taxon>Pentapetalae</taxon>
        <taxon>rosids</taxon>
        <taxon>malvids</taxon>
        <taxon>Brassicales</taxon>
        <taxon>Brassicaceae</taxon>
        <taxon>Camelineae</taxon>
        <taxon>Camelina</taxon>
    </lineage>
</organism>
<dbReference type="InterPro" id="IPR001810">
    <property type="entry name" value="F-box_dom"/>
</dbReference>
<accession>A0ABM1QRV6</accession>
<reference evidence="3" key="1">
    <citation type="journal article" date="2014" name="Nat. Commun.">
        <title>The emerging biofuel crop Camelina sativa retains a highly undifferentiated hexaploid genome structure.</title>
        <authorList>
            <person name="Kagale S."/>
            <person name="Koh C."/>
            <person name="Nixon J."/>
            <person name="Bollina V."/>
            <person name="Clarke W.E."/>
            <person name="Tuteja R."/>
            <person name="Spillane C."/>
            <person name="Robinson S.J."/>
            <person name="Links M.G."/>
            <person name="Clarke C."/>
            <person name="Higgins E.E."/>
            <person name="Huebert T."/>
            <person name="Sharpe A.G."/>
            <person name="Parkin I.A."/>
        </authorList>
    </citation>
    <scope>NUCLEOTIDE SEQUENCE [LARGE SCALE GENOMIC DNA]</scope>
    <source>
        <strain evidence="3">cv. DH55</strain>
    </source>
</reference>
<evidence type="ECO:0000313" key="3">
    <source>
        <dbReference type="Proteomes" id="UP000694864"/>
    </source>
</evidence>
<dbReference type="RefSeq" id="XP_019089494.1">
    <property type="nucleotide sequence ID" value="XM_019233949.1"/>
</dbReference>
<evidence type="ECO:0000313" key="4">
    <source>
        <dbReference type="RefSeq" id="XP_019089494.1"/>
    </source>
</evidence>
<dbReference type="InterPro" id="IPR006652">
    <property type="entry name" value="Kelch_1"/>
</dbReference>
<feature type="compositionally biased region" description="Basic and acidic residues" evidence="1">
    <location>
        <begin position="1"/>
        <end position="11"/>
    </location>
</feature>
<dbReference type="GeneID" id="104731565"/>
<evidence type="ECO:0000256" key="1">
    <source>
        <dbReference type="SAM" id="MobiDB-lite"/>
    </source>
</evidence>
<dbReference type="PANTHER" id="PTHR24414">
    <property type="entry name" value="F-BOX/KELCH-REPEAT PROTEIN SKIP4"/>
    <property type="match status" value="1"/>
</dbReference>
<dbReference type="InterPro" id="IPR015915">
    <property type="entry name" value="Kelch-typ_b-propeller"/>
</dbReference>
<dbReference type="InterPro" id="IPR050354">
    <property type="entry name" value="F-box/kelch-repeat_ARATH"/>
</dbReference>
<dbReference type="PROSITE" id="PS50181">
    <property type="entry name" value="FBOX"/>
    <property type="match status" value="1"/>
</dbReference>
<dbReference type="SUPFAM" id="SSF117281">
    <property type="entry name" value="Kelch motif"/>
    <property type="match status" value="1"/>
</dbReference>
<sequence length="410" mass="46850">MNARVEPPEEKKKKKKRKTKDSSPPPPSSSSASFSLLPDEIAENYLARISRSYYPTLSIVSTTFRSILSSTELYEARAHLESTEQCLYVCLSDRSYQFPQWFTLWINPNRTLPNKRRKKKKRQLLVPITSSNFNSQSVSVAVGSEIYVIGGPVDRAPSSAVRVLDCRSHTWRDAPSMIVARNYASACVYDEKIYVMGGCERLEDESWGEVFDTKTQTWELLPDPGTEVRKGYAHTRRISECKGKIQLENGMNVYAYDTKSGKWEYCDDIKSEMFPGSTCVIDDVSYRYWRYVFLWFDIEKGVWKEVKGLELLGVKHQRNGGATYNTTKLVSCGGKLLLIWEGFLRYCSNYKKKIWCAEIVLEKRGGGEVWGMAEWVDVVHTVPSSCSNKKHRVMCSSSSSACTYTWVHFG</sequence>
<proteinExistence type="predicted"/>
<dbReference type="Gene3D" id="2.120.10.80">
    <property type="entry name" value="Kelch-type beta propeller"/>
    <property type="match status" value="1"/>
</dbReference>
<reference evidence="4" key="2">
    <citation type="submission" date="2025-08" db="UniProtKB">
        <authorList>
            <consortium name="RefSeq"/>
        </authorList>
    </citation>
    <scope>IDENTIFICATION</scope>
    <source>
        <tissue evidence="4">Leaf</tissue>
    </source>
</reference>
<feature type="region of interest" description="Disordered" evidence="1">
    <location>
        <begin position="1"/>
        <end position="34"/>
    </location>
</feature>
<dbReference type="InterPro" id="IPR057499">
    <property type="entry name" value="Kelch_FKB95"/>
</dbReference>
<dbReference type="Pfam" id="PF25210">
    <property type="entry name" value="Kelch_FKB95"/>
    <property type="match status" value="1"/>
</dbReference>
<dbReference type="Pfam" id="PF00646">
    <property type="entry name" value="F-box"/>
    <property type="match status" value="1"/>
</dbReference>
<keyword evidence="3" id="KW-1185">Reference proteome</keyword>
<dbReference type="Proteomes" id="UP000694864">
    <property type="component" value="Chromosome 12"/>
</dbReference>
<dbReference type="SMART" id="SM00612">
    <property type="entry name" value="Kelch"/>
    <property type="match status" value="2"/>
</dbReference>
<evidence type="ECO:0000259" key="2">
    <source>
        <dbReference type="PROSITE" id="PS50181"/>
    </source>
</evidence>
<dbReference type="PANTHER" id="PTHR24414:SF91">
    <property type="entry name" value="(RAPE) HYPOTHETICAL PROTEIN"/>
    <property type="match status" value="1"/>
</dbReference>
<protein>
    <submittedName>
        <fullName evidence="4">F-box/kelch-repeat protein At4g19865-like isoform X1</fullName>
    </submittedName>
</protein>
<feature type="domain" description="F-box" evidence="2">
    <location>
        <begin position="31"/>
        <end position="77"/>
    </location>
</feature>